<dbReference type="PANTHER" id="PTHR16450:SF1">
    <property type="entry name" value="PROTEIN CBG12045"/>
    <property type="match status" value="1"/>
</dbReference>
<evidence type="ECO:0000259" key="4">
    <source>
        <dbReference type="PROSITE" id="PS50089"/>
    </source>
</evidence>
<comment type="caution">
    <text evidence="5">The sequence shown here is derived from an EMBL/GenBank/DDBJ whole genome shotgun (WGS) entry which is preliminary data.</text>
</comment>
<organism evidence="5 6">
    <name type="scientific">Pristionchus fissidentatus</name>
    <dbReference type="NCBI Taxonomy" id="1538716"/>
    <lineage>
        <taxon>Eukaryota</taxon>
        <taxon>Metazoa</taxon>
        <taxon>Ecdysozoa</taxon>
        <taxon>Nematoda</taxon>
        <taxon>Chromadorea</taxon>
        <taxon>Rhabditida</taxon>
        <taxon>Rhabditina</taxon>
        <taxon>Diplogasteromorpha</taxon>
        <taxon>Diplogasteroidea</taxon>
        <taxon>Neodiplogasteridae</taxon>
        <taxon>Pristionchus</taxon>
    </lineage>
</organism>
<evidence type="ECO:0000256" key="3">
    <source>
        <dbReference type="PROSITE-ProRule" id="PRU00175"/>
    </source>
</evidence>
<proteinExistence type="predicted"/>
<keyword evidence="6" id="KW-1185">Reference proteome</keyword>
<gene>
    <name evidence="5" type="ORF">PFISCL1PPCAC_11802</name>
</gene>
<dbReference type="GO" id="GO:0008270">
    <property type="term" value="F:zinc ion binding"/>
    <property type="evidence" value="ECO:0007669"/>
    <property type="project" value="UniProtKB-KW"/>
</dbReference>
<reference evidence="5" key="1">
    <citation type="submission" date="2023-10" db="EMBL/GenBank/DDBJ databases">
        <title>Genome assembly of Pristionchus species.</title>
        <authorList>
            <person name="Yoshida K."/>
            <person name="Sommer R.J."/>
        </authorList>
    </citation>
    <scope>NUCLEOTIDE SEQUENCE</scope>
    <source>
        <strain evidence="5">RS5133</strain>
    </source>
</reference>
<dbReference type="SUPFAM" id="SSF57850">
    <property type="entry name" value="RING/U-box"/>
    <property type="match status" value="1"/>
</dbReference>
<protein>
    <recommendedName>
        <fullName evidence="4">RING-type domain-containing protein</fullName>
    </recommendedName>
</protein>
<feature type="domain" description="RING-type" evidence="4">
    <location>
        <begin position="50"/>
        <end position="92"/>
    </location>
</feature>
<dbReference type="Proteomes" id="UP001432322">
    <property type="component" value="Unassembled WGS sequence"/>
</dbReference>
<dbReference type="AlphaFoldDB" id="A0AAV5VR91"/>
<evidence type="ECO:0000256" key="2">
    <source>
        <dbReference type="ARBA" id="ARBA00022833"/>
    </source>
</evidence>
<sequence length="104" mass="11807">ETIVRFQREMLCQQSSGGESCAKSIELTSEIIESQNNRQSLPRRTRSRRCHICFIENPLYRAVFTACGHCACLACALQMSDAKNLLCCPFCRARTQFVKLIESV</sequence>
<evidence type="ECO:0000256" key="1">
    <source>
        <dbReference type="ARBA" id="ARBA00022771"/>
    </source>
</evidence>
<name>A0AAV5VR91_9BILA</name>
<evidence type="ECO:0000313" key="6">
    <source>
        <dbReference type="Proteomes" id="UP001432322"/>
    </source>
</evidence>
<keyword evidence="1 3" id="KW-0479">Metal-binding</keyword>
<feature type="non-terminal residue" evidence="5">
    <location>
        <position position="1"/>
    </location>
</feature>
<keyword evidence="2" id="KW-0862">Zinc</keyword>
<evidence type="ECO:0000313" key="5">
    <source>
        <dbReference type="EMBL" id="GMT20505.1"/>
    </source>
</evidence>
<dbReference type="InterPro" id="IPR013083">
    <property type="entry name" value="Znf_RING/FYVE/PHD"/>
</dbReference>
<accession>A0AAV5VR91</accession>
<dbReference type="Gene3D" id="3.30.40.10">
    <property type="entry name" value="Zinc/RING finger domain, C3HC4 (zinc finger)"/>
    <property type="match status" value="1"/>
</dbReference>
<keyword evidence="1 3" id="KW-0863">Zinc-finger</keyword>
<dbReference type="InterPro" id="IPR001841">
    <property type="entry name" value="Znf_RING"/>
</dbReference>
<dbReference type="PANTHER" id="PTHR16450">
    <property type="entry name" value="RING FINGER PROTEIN 186"/>
    <property type="match status" value="1"/>
</dbReference>
<dbReference type="PROSITE" id="PS50089">
    <property type="entry name" value="ZF_RING_2"/>
    <property type="match status" value="1"/>
</dbReference>
<dbReference type="EMBL" id="BTSY01000003">
    <property type="protein sequence ID" value="GMT20505.1"/>
    <property type="molecule type" value="Genomic_DNA"/>
</dbReference>